<dbReference type="InterPro" id="IPR058922">
    <property type="entry name" value="WHD_DRP"/>
</dbReference>
<keyword evidence="4" id="KW-0963">Cytoplasm</keyword>
<dbReference type="InterPro" id="IPR036388">
    <property type="entry name" value="WH-like_DNA-bd_sf"/>
</dbReference>
<evidence type="ECO:0000313" key="16">
    <source>
        <dbReference type="Proteomes" id="UP001161247"/>
    </source>
</evidence>
<evidence type="ECO:0000259" key="13">
    <source>
        <dbReference type="Pfam" id="PF23559"/>
    </source>
</evidence>
<comment type="similarity">
    <text evidence="3">Belongs to the disease resistance NB-LRR family.</text>
</comment>
<evidence type="ECO:0000256" key="4">
    <source>
        <dbReference type="ARBA" id="ARBA00022490"/>
    </source>
</evidence>
<evidence type="ECO:0000256" key="5">
    <source>
        <dbReference type="ARBA" id="ARBA00022614"/>
    </source>
</evidence>
<dbReference type="Gene3D" id="1.10.8.430">
    <property type="entry name" value="Helical domain of apoptotic protease-activating factors"/>
    <property type="match status" value="1"/>
</dbReference>
<dbReference type="GO" id="GO:0043531">
    <property type="term" value="F:ADP binding"/>
    <property type="evidence" value="ECO:0007669"/>
    <property type="project" value="InterPro"/>
</dbReference>
<keyword evidence="5" id="KW-0433">Leucine-rich repeat</keyword>
<keyword evidence="16" id="KW-1185">Reference proteome</keyword>
<dbReference type="Proteomes" id="UP001161247">
    <property type="component" value="Chromosome 5"/>
</dbReference>
<sequence length="1273" mass="144929">MYRRLLGQLRSAVHHVNFIVEDVPPASQDHVMLKVLRFHLRNLKMFVLSTQKLENDASVESFLVKMEEAALRIAKLACCVRVVHGKGSLIFSGPLPAVDYEEDLNHFEEQAAELYVTLLDTTRESRSLSADQVFEIINSAQENLLEFRNSGGEYFIPSVIKVAIEASGWQMAFLDSLMRFALRTSFELKEDFLAHVETAAIYAAYLLCKGEILGTLQYEKSVEEEVVFKISTLIQKLKPINPQVYNTYSEALSSLKSAALLPAPTDQGMDDGVFNAIKNLLHSLMSILQEALELNNHALIPAKDKLQELYEGLQELYEGLRSLTTKLVLKQQQPDKFEVKMKEHIGPVVCDAGVLIFSLYQKHEQLDLGLLQALLEAIKTNLAELQEKYPLVPACNLRNSTQLAFADFVLEKLTELASGNIKPIAKAYAQSFQEKLIPLRSFLGEIKELRHDHEELHALWDRILEVLYAVEDIIDNLLVSDFPDSVSALINIILEEVSDIQSKIKVRRPEINLREVNLTLDQVQSTTPSVTKETVGFDDHALLIINQLNRRSEKLRIVTIVGMPGLGKTTLAEKVYDDSSVSTRFPVRAFTTVSHTCDKKKVLTHLLKQVLKQVSPKKDSEINSDTTARDVAEKLWRSLRGRKYLIVLDNIWEAESWDSLKEAFPDDHKASRILFTSRYHDAAPPDMLDEQPYELRPFTKTESLALLQRLLFGGNNLPTTELTALGLQIAEICGGLPLTIVIVAGVLESKRPEEWKKILDSLSSGKLSERCRDTLELSYRNLPEYLKPCFLYCALLQENGQVSVRRLLHLWMAEGFVRKVEMRRLSDVAEEYLNGLLGRSLLMVAEQRTNGKVRSCRFHDLVHEFCLQKAKDEQFFYSTGRRNSEMSTTVNEPHNLRRLWIHSDAKHFMEANVHYCSGVRSVHFNPDEEFIARDITLVISICKLLRVLDLEHICLNEIPREIGQIVQLVYLAIGGCQGKIPASIGNLYNLETFTLMSDIFLGDTPSLPPSFWNLRKLKHFYIMFTEFWCVLPVEHLDRAPELSELDRISGVILPHDWRMQEAMKKFPNIRKLKCKFQGFDDCRENLVEIVVPDFLKQLESLHMAIDQLKEPEGIMFEFGLPSNLKKLALTDFLLSGKALSIIGKLPILEVLKLNMVRFEGGTWRMEEKEFPNLRFLRLDSQDLRWWSASESDDQFGCLETLEIQSCDQLMELPSCLGTILMLQTVEVIDCPGTVVELVKGIEQEQVDNGNVKLKIIIGTSDSDLISWLENSVE</sequence>
<feature type="domain" description="NB-ARC" evidence="11">
    <location>
        <begin position="544"/>
        <end position="711"/>
    </location>
</feature>
<dbReference type="Pfam" id="PF23598">
    <property type="entry name" value="LRR_14"/>
    <property type="match status" value="1"/>
</dbReference>
<dbReference type="InterPro" id="IPR055414">
    <property type="entry name" value="LRR_R13L4/SHOC2-like"/>
</dbReference>
<dbReference type="InterPro" id="IPR032675">
    <property type="entry name" value="LRR_dom_sf"/>
</dbReference>
<evidence type="ECO:0000256" key="1">
    <source>
        <dbReference type="ARBA" id="ARBA00002074"/>
    </source>
</evidence>
<reference evidence="15" key="1">
    <citation type="submission" date="2023-03" db="EMBL/GenBank/DDBJ databases">
        <authorList>
            <person name="Julca I."/>
        </authorList>
    </citation>
    <scope>NUCLEOTIDE SEQUENCE</scope>
</reference>
<dbReference type="InterPro" id="IPR042197">
    <property type="entry name" value="Apaf_helical"/>
</dbReference>
<evidence type="ECO:0000256" key="6">
    <source>
        <dbReference type="ARBA" id="ARBA00022667"/>
    </source>
</evidence>
<dbReference type="SUPFAM" id="SSF52540">
    <property type="entry name" value="P-loop containing nucleoside triphosphate hydrolases"/>
    <property type="match status" value="1"/>
</dbReference>
<evidence type="ECO:0000256" key="8">
    <source>
        <dbReference type="ARBA" id="ARBA00022741"/>
    </source>
</evidence>
<dbReference type="Gene3D" id="3.40.50.300">
    <property type="entry name" value="P-loop containing nucleotide triphosphate hydrolases"/>
    <property type="match status" value="1"/>
</dbReference>
<dbReference type="PANTHER" id="PTHR23155:SF1152">
    <property type="entry name" value="AAA+ ATPASE DOMAIN-CONTAINING PROTEIN"/>
    <property type="match status" value="1"/>
</dbReference>
<evidence type="ECO:0000256" key="10">
    <source>
        <dbReference type="ARBA" id="ARBA00022840"/>
    </source>
</evidence>
<dbReference type="FunFam" id="1.10.10.10:FF:000322">
    <property type="entry name" value="Probable disease resistance protein At1g63360"/>
    <property type="match status" value="1"/>
</dbReference>
<dbReference type="InterPro" id="IPR021929">
    <property type="entry name" value="R1A-like_N"/>
</dbReference>
<proteinExistence type="inferred from homology"/>
<evidence type="ECO:0000259" key="11">
    <source>
        <dbReference type="Pfam" id="PF00931"/>
    </source>
</evidence>
<dbReference type="EMBL" id="OX459122">
    <property type="protein sequence ID" value="CAI9106058.1"/>
    <property type="molecule type" value="Genomic_DNA"/>
</dbReference>
<evidence type="ECO:0000256" key="7">
    <source>
        <dbReference type="ARBA" id="ARBA00022737"/>
    </source>
</evidence>
<dbReference type="GO" id="GO:0051607">
    <property type="term" value="P:defense response to virus"/>
    <property type="evidence" value="ECO:0007669"/>
    <property type="project" value="UniProtKB-ARBA"/>
</dbReference>
<evidence type="ECO:0000259" key="14">
    <source>
        <dbReference type="Pfam" id="PF23598"/>
    </source>
</evidence>
<dbReference type="Pfam" id="PF00931">
    <property type="entry name" value="NB-ARC"/>
    <property type="match status" value="1"/>
</dbReference>
<comment type="function">
    <text evidence="1">Confers resistance to late blight (Phytophthora infestans) races carrying the avirulence gene Avr1. Resistance proteins guard the plant against pathogens that contain an appropriate avirulence protein via an indirect interaction with this avirulence protein. That triggers a defense system including the hypersensitive response, which restricts the pathogen growth.</text>
</comment>
<dbReference type="GO" id="GO:0005737">
    <property type="term" value="C:cytoplasm"/>
    <property type="evidence" value="ECO:0007669"/>
    <property type="project" value="UniProtKB-SubCell"/>
</dbReference>
<keyword evidence="9" id="KW-0611">Plant defense</keyword>
<keyword evidence="6" id="KW-0381">Hypersensitive response</keyword>
<accession>A0AAV1DEG4</accession>
<keyword evidence="7" id="KW-0677">Repeat</keyword>
<organism evidence="15 16">
    <name type="scientific">Oldenlandia corymbosa var. corymbosa</name>
    <dbReference type="NCBI Taxonomy" id="529605"/>
    <lineage>
        <taxon>Eukaryota</taxon>
        <taxon>Viridiplantae</taxon>
        <taxon>Streptophyta</taxon>
        <taxon>Embryophyta</taxon>
        <taxon>Tracheophyta</taxon>
        <taxon>Spermatophyta</taxon>
        <taxon>Magnoliopsida</taxon>
        <taxon>eudicotyledons</taxon>
        <taxon>Gunneridae</taxon>
        <taxon>Pentapetalae</taxon>
        <taxon>asterids</taxon>
        <taxon>lamiids</taxon>
        <taxon>Gentianales</taxon>
        <taxon>Rubiaceae</taxon>
        <taxon>Rubioideae</taxon>
        <taxon>Spermacoceae</taxon>
        <taxon>Hedyotis-Oldenlandia complex</taxon>
        <taxon>Oldenlandia</taxon>
    </lineage>
</organism>
<dbReference type="PANTHER" id="PTHR23155">
    <property type="entry name" value="DISEASE RESISTANCE PROTEIN RP"/>
    <property type="match status" value="1"/>
</dbReference>
<keyword evidence="8" id="KW-0547">Nucleotide-binding</keyword>
<dbReference type="GO" id="GO:0005524">
    <property type="term" value="F:ATP binding"/>
    <property type="evidence" value="ECO:0007669"/>
    <property type="project" value="UniProtKB-KW"/>
</dbReference>
<dbReference type="Pfam" id="PF12061">
    <property type="entry name" value="NB-LRR"/>
    <property type="match status" value="1"/>
</dbReference>
<dbReference type="Gene3D" id="3.80.10.10">
    <property type="entry name" value="Ribonuclease Inhibitor"/>
    <property type="match status" value="1"/>
</dbReference>
<evidence type="ECO:0000256" key="9">
    <source>
        <dbReference type="ARBA" id="ARBA00022821"/>
    </source>
</evidence>
<dbReference type="SUPFAM" id="SSF52058">
    <property type="entry name" value="L domain-like"/>
    <property type="match status" value="1"/>
</dbReference>
<feature type="domain" description="Disease resistance R13L4/SHOC-2-like LRR" evidence="14">
    <location>
        <begin position="936"/>
        <end position="1224"/>
    </location>
</feature>
<dbReference type="InterPro" id="IPR044974">
    <property type="entry name" value="Disease_R_plants"/>
</dbReference>
<dbReference type="InterPro" id="IPR002182">
    <property type="entry name" value="NB-ARC"/>
</dbReference>
<dbReference type="GO" id="GO:0009626">
    <property type="term" value="P:plant-type hypersensitive response"/>
    <property type="evidence" value="ECO:0007669"/>
    <property type="project" value="UniProtKB-KW"/>
</dbReference>
<evidence type="ECO:0000256" key="3">
    <source>
        <dbReference type="ARBA" id="ARBA00008894"/>
    </source>
</evidence>
<protein>
    <submittedName>
        <fullName evidence="15">OLC1v1005117C2</fullName>
    </submittedName>
</protein>
<evidence type="ECO:0000259" key="12">
    <source>
        <dbReference type="Pfam" id="PF12061"/>
    </source>
</evidence>
<dbReference type="PRINTS" id="PR00364">
    <property type="entry name" value="DISEASERSIST"/>
</dbReference>
<evidence type="ECO:0000313" key="15">
    <source>
        <dbReference type="EMBL" id="CAI9106058.1"/>
    </source>
</evidence>
<dbReference type="FunFam" id="3.40.50.300:FF:001091">
    <property type="entry name" value="Probable disease resistance protein At1g61300"/>
    <property type="match status" value="1"/>
</dbReference>
<dbReference type="Pfam" id="PF23559">
    <property type="entry name" value="WHD_DRP"/>
    <property type="match status" value="1"/>
</dbReference>
<name>A0AAV1DEG4_OLDCO</name>
<dbReference type="Gene3D" id="1.10.10.10">
    <property type="entry name" value="Winged helix-like DNA-binding domain superfamily/Winged helix DNA-binding domain"/>
    <property type="match status" value="1"/>
</dbReference>
<dbReference type="AlphaFoldDB" id="A0AAV1DEG4"/>
<keyword evidence="10" id="KW-0067">ATP-binding</keyword>
<gene>
    <name evidence="15" type="ORF">OLC1_LOCUS14631</name>
</gene>
<dbReference type="InterPro" id="IPR027417">
    <property type="entry name" value="P-loop_NTPase"/>
</dbReference>
<comment type="subcellular location">
    <subcellularLocation>
        <location evidence="2">Cytoplasm</location>
    </subcellularLocation>
</comment>
<feature type="domain" description="Disease resistance protein winged helix" evidence="13">
    <location>
        <begin position="801"/>
        <end position="865"/>
    </location>
</feature>
<feature type="domain" description="Late blight resistance protein R1A-like N-terminal" evidence="12">
    <location>
        <begin position="125"/>
        <end position="366"/>
    </location>
</feature>
<evidence type="ECO:0000256" key="2">
    <source>
        <dbReference type="ARBA" id="ARBA00004496"/>
    </source>
</evidence>